<dbReference type="Proteomes" id="UP001164539">
    <property type="component" value="Chromosome 14"/>
</dbReference>
<reference evidence="1 2" key="1">
    <citation type="journal article" date="2023" name="Science">
        <title>Complex scaffold remodeling in plant triterpene biosynthesis.</title>
        <authorList>
            <person name="De La Pena R."/>
            <person name="Hodgson H."/>
            <person name="Liu J.C."/>
            <person name="Stephenson M.J."/>
            <person name="Martin A.C."/>
            <person name="Owen C."/>
            <person name="Harkess A."/>
            <person name="Leebens-Mack J."/>
            <person name="Jimenez L.E."/>
            <person name="Osbourn A."/>
            <person name="Sattely E.S."/>
        </authorList>
    </citation>
    <scope>NUCLEOTIDE SEQUENCE [LARGE SCALE GENOMIC DNA]</scope>
    <source>
        <strain evidence="2">cv. JPN11</strain>
        <tissue evidence="1">Leaf</tissue>
    </source>
</reference>
<evidence type="ECO:0000313" key="2">
    <source>
        <dbReference type="Proteomes" id="UP001164539"/>
    </source>
</evidence>
<proteinExistence type="predicted"/>
<gene>
    <name evidence="1" type="ORF">OWV82_024944</name>
</gene>
<keyword evidence="2" id="KW-1185">Reference proteome</keyword>
<comment type="caution">
    <text evidence="1">The sequence shown here is derived from an EMBL/GenBank/DDBJ whole genome shotgun (WGS) entry which is preliminary data.</text>
</comment>
<name>A0ACC1WRC7_MELAZ</name>
<dbReference type="EMBL" id="CM051407">
    <property type="protein sequence ID" value="KAJ4701751.1"/>
    <property type="molecule type" value="Genomic_DNA"/>
</dbReference>
<protein>
    <submittedName>
        <fullName evidence="1">Cold regulated protein</fullName>
    </submittedName>
</protein>
<organism evidence="1 2">
    <name type="scientific">Melia azedarach</name>
    <name type="common">Chinaberry tree</name>
    <dbReference type="NCBI Taxonomy" id="155640"/>
    <lineage>
        <taxon>Eukaryota</taxon>
        <taxon>Viridiplantae</taxon>
        <taxon>Streptophyta</taxon>
        <taxon>Embryophyta</taxon>
        <taxon>Tracheophyta</taxon>
        <taxon>Spermatophyta</taxon>
        <taxon>Magnoliopsida</taxon>
        <taxon>eudicotyledons</taxon>
        <taxon>Gunneridae</taxon>
        <taxon>Pentapetalae</taxon>
        <taxon>rosids</taxon>
        <taxon>malvids</taxon>
        <taxon>Sapindales</taxon>
        <taxon>Meliaceae</taxon>
        <taxon>Melia</taxon>
    </lineage>
</organism>
<sequence length="200" mass="22823">MAGLERRENRTTSHTSEMGPNHSADFAPEKESCSLDSRVTDSITEWTNEKHSLYLKSMEASFVNQLYNSMDFHGRNSLKGNDVIASRQIHRTPSGQFKVFRGGCWQKVNFERPEFQPNKARDSRGFLASPWIRHFKSEEVSDQNFTDEEIKGEKASNICRSKKMKTEVSDASNHDQVVPLPDHKPSMRENSPEKCVFPAG</sequence>
<accession>A0ACC1WRC7</accession>
<evidence type="ECO:0000313" key="1">
    <source>
        <dbReference type="EMBL" id="KAJ4701751.1"/>
    </source>
</evidence>